<feature type="region of interest" description="Disordered" evidence="2">
    <location>
        <begin position="278"/>
        <end position="309"/>
    </location>
</feature>
<keyword evidence="4" id="KW-0732">Signal</keyword>
<dbReference type="PROSITE" id="PS50026">
    <property type="entry name" value="EGF_3"/>
    <property type="match status" value="1"/>
</dbReference>
<dbReference type="Proteomes" id="UP000694865">
    <property type="component" value="Unplaced"/>
</dbReference>
<evidence type="ECO:0000259" key="5">
    <source>
        <dbReference type="PROSITE" id="PS50026"/>
    </source>
</evidence>
<dbReference type="GeneID" id="102805854"/>
<keyword evidence="1" id="KW-1015">Disulfide bond</keyword>
<name>A0ABM0MJV2_SACKO</name>
<keyword evidence="3" id="KW-1133">Transmembrane helix</keyword>
<protein>
    <submittedName>
        <fullName evidence="7">Uncharacterized protein LOC102805854</fullName>
    </submittedName>
</protein>
<dbReference type="InterPro" id="IPR000742">
    <property type="entry name" value="EGF"/>
</dbReference>
<dbReference type="SUPFAM" id="SSF57196">
    <property type="entry name" value="EGF/Laminin"/>
    <property type="match status" value="1"/>
</dbReference>
<feature type="domain" description="EGF-like" evidence="5">
    <location>
        <begin position="21"/>
        <end position="53"/>
    </location>
</feature>
<organism evidence="6 7">
    <name type="scientific">Saccoglossus kowalevskii</name>
    <name type="common">Acorn worm</name>
    <dbReference type="NCBI Taxonomy" id="10224"/>
    <lineage>
        <taxon>Eukaryota</taxon>
        <taxon>Metazoa</taxon>
        <taxon>Hemichordata</taxon>
        <taxon>Enteropneusta</taxon>
        <taxon>Harrimaniidae</taxon>
        <taxon>Saccoglossus</taxon>
    </lineage>
</organism>
<evidence type="ECO:0000256" key="1">
    <source>
        <dbReference type="PROSITE-ProRule" id="PRU00076"/>
    </source>
</evidence>
<feature type="signal peptide" evidence="4">
    <location>
        <begin position="1"/>
        <end position="18"/>
    </location>
</feature>
<evidence type="ECO:0000256" key="4">
    <source>
        <dbReference type="SAM" id="SignalP"/>
    </source>
</evidence>
<evidence type="ECO:0000256" key="3">
    <source>
        <dbReference type="SAM" id="Phobius"/>
    </source>
</evidence>
<evidence type="ECO:0000256" key="2">
    <source>
        <dbReference type="SAM" id="MobiDB-lite"/>
    </source>
</evidence>
<gene>
    <name evidence="7" type="primary">LOC102805854</name>
</gene>
<keyword evidence="1" id="KW-0245">EGF-like domain</keyword>
<feature type="disulfide bond" evidence="1">
    <location>
        <begin position="43"/>
        <end position="52"/>
    </location>
</feature>
<proteinExistence type="predicted"/>
<accession>A0ABM0MJV2</accession>
<reference evidence="7" key="1">
    <citation type="submission" date="2025-08" db="UniProtKB">
        <authorList>
            <consortium name="RefSeq"/>
        </authorList>
    </citation>
    <scope>IDENTIFICATION</scope>
    <source>
        <tissue evidence="7">Testes</tissue>
    </source>
</reference>
<keyword evidence="3" id="KW-0812">Transmembrane</keyword>
<evidence type="ECO:0000313" key="6">
    <source>
        <dbReference type="Proteomes" id="UP000694865"/>
    </source>
</evidence>
<keyword evidence="3" id="KW-0472">Membrane</keyword>
<feature type="compositionally biased region" description="Polar residues" evidence="2">
    <location>
        <begin position="290"/>
        <end position="309"/>
    </location>
</feature>
<comment type="caution">
    <text evidence="1">Lacks conserved residue(s) required for the propagation of feature annotation.</text>
</comment>
<feature type="transmembrane region" description="Helical" evidence="3">
    <location>
        <begin position="71"/>
        <end position="91"/>
    </location>
</feature>
<feature type="chain" id="PRO_5046530368" evidence="4">
    <location>
        <begin position="19"/>
        <end position="309"/>
    </location>
</feature>
<keyword evidence="6" id="KW-1185">Reference proteome</keyword>
<evidence type="ECO:0000313" key="7">
    <source>
        <dbReference type="RefSeq" id="XP_006820293.1"/>
    </source>
</evidence>
<dbReference type="PROSITE" id="PS00022">
    <property type="entry name" value="EGF_1"/>
    <property type="match status" value="1"/>
</dbReference>
<sequence length="309" mass="34114">MILKLFVIVTFQFLTVAGYNISDLCGGCENGGSCNLTVLECICPTQYSGFLCEDYSWNDPTDTQLQRRSTIVSLVFAAVVMASVCFLVICVNVKRIQERREDALRQQEMRNAVQVDGPPMLRVPSNIQRQIKKKNKNIQRESTGCFDIALPRIPTRTSSWRGLRGITTSPAVLQGSKPPSYRYVVAEDKSKSGVTIQGDSLVSLPPEYDAAIVQNNSQTSNLTAENDSSGIFMNIDSVETQNERGVQPTLGRSLSHETDNSSVILIHTIDEIDEIEEDDNDDGVGFMDDSSQSSHASEGNQCETQTTRL</sequence>
<dbReference type="RefSeq" id="XP_006820293.1">
    <property type="nucleotide sequence ID" value="XM_006820230.1"/>
</dbReference>